<proteinExistence type="predicted"/>
<dbReference type="EMBL" id="AUPC02000005">
    <property type="protein sequence ID" value="POG82350.1"/>
    <property type="molecule type" value="Genomic_DNA"/>
</dbReference>
<feature type="transmembrane region" description="Helical" evidence="1">
    <location>
        <begin position="103"/>
        <end position="127"/>
    </location>
</feature>
<accession>A0A2P4QXH4</accession>
<dbReference type="AlphaFoldDB" id="A0A2P4QXH4"/>
<keyword evidence="1" id="KW-0472">Membrane</keyword>
<gene>
    <name evidence="2" type="ORF">GLOIN_2v1497752</name>
</gene>
<reference evidence="2 3" key="2">
    <citation type="journal article" date="2018" name="New Phytol.">
        <title>High intraspecific genome diversity in the model arbuscular mycorrhizal symbiont Rhizophagus irregularis.</title>
        <authorList>
            <person name="Chen E.C.H."/>
            <person name="Morin E."/>
            <person name="Beaudet D."/>
            <person name="Noel J."/>
            <person name="Yildirir G."/>
            <person name="Ndikumana S."/>
            <person name="Charron P."/>
            <person name="St-Onge C."/>
            <person name="Giorgi J."/>
            <person name="Kruger M."/>
            <person name="Marton T."/>
            <person name="Ropars J."/>
            <person name="Grigoriev I.V."/>
            <person name="Hainaut M."/>
            <person name="Henrissat B."/>
            <person name="Roux C."/>
            <person name="Martin F."/>
            <person name="Corradi N."/>
        </authorList>
    </citation>
    <scope>NUCLEOTIDE SEQUENCE [LARGE SCALE GENOMIC DNA]</scope>
    <source>
        <strain evidence="2 3">DAOM 197198</strain>
    </source>
</reference>
<dbReference type="Proteomes" id="UP000018888">
    <property type="component" value="Unassembled WGS sequence"/>
</dbReference>
<organism evidence="2 3">
    <name type="scientific">Rhizophagus irregularis (strain DAOM 181602 / DAOM 197198 / MUCL 43194)</name>
    <name type="common">Arbuscular mycorrhizal fungus</name>
    <name type="synonym">Glomus intraradices</name>
    <dbReference type="NCBI Taxonomy" id="747089"/>
    <lineage>
        <taxon>Eukaryota</taxon>
        <taxon>Fungi</taxon>
        <taxon>Fungi incertae sedis</taxon>
        <taxon>Mucoromycota</taxon>
        <taxon>Glomeromycotina</taxon>
        <taxon>Glomeromycetes</taxon>
        <taxon>Glomerales</taxon>
        <taxon>Glomeraceae</taxon>
        <taxon>Rhizophagus</taxon>
    </lineage>
</organism>
<sequence length="191" mass="21747">MQDFAVDLIFTLSRVNNTPHLVIPNMVFLVVPHVVSFLLAINILLSEVAMNPMFFTWFSELPTLLSICTIFSAIDILAINTLTSNLFGFKIFSAPLSQRSRNIILWGSFINIFAEDIPQLIIQILYYNSVVTYDLIPSLVIISGGLVIVNKLILRSFHLLIRWCNRHDEIIDFNRNRHLSAGSIRSIRSNV</sequence>
<evidence type="ECO:0000313" key="2">
    <source>
        <dbReference type="EMBL" id="POG82350.1"/>
    </source>
</evidence>
<evidence type="ECO:0000256" key="1">
    <source>
        <dbReference type="SAM" id="Phobius"/>
    </source>
</evidence>
<feature type="transmembrane region" description="Helical" evidence="1">
    <location>
        <begin position="21"/>
        <end position="44"/>
    </location>
</feature>
<name>A0A2P4QXH4_RHIID</name>
<comment type="caution">
    <text evidence="2">The sequence shown here is derived from an EMBL/GenBank/DDBJ whole genome shotgun (WGS) entry which is preliminary data.</text>
</comment>
<feature type="transmembrane region" description="Helical" evidence="1">
    <location>
        <begin position="133"/>
        <end position="153"/>
    </location>
</feature>
<evidence type="ECO:0000313" key="3">
    <source>
        <dbReference type="Proteomes" id="UP000018888"/>
    </source>
</evidence>
<keyword evidence="1" id="KW-1133">Transmembrane helix</keyword>
<keyword evidence="3" id="KW-1185">Reference proteome</keyword>
<protein>
    <submittedName>
        <fullName evidence="2">Uncharacterized protein</fullName>
    </submittedName>
</protein>
<reference evidence="2 3" key="1">
    <citation type="journal article" date="2013" name="Proc. Natl. Acad. Sci. U.S.A.">
        <title>Genome of an arbuscular mycorrhizal fungus provides insight into the oldest plant symbiosis.</title>
        <authorList>
            <person name="Tisserant E."/>
            <person name="Malbreil M."/>
            <person name="Kuo A."/>
            <person name="Kohler A."/>
            <person name="Symeonidi A."/>
            <person name="Balestrini R."/>
            <person name="Charron P."/>
            <person name="Duensing N."/>
            <person name="Frei Dit Frey N."/>
            <person name="Gianinazzi-Pearson V."/>
            <person name="Gilbert L.B."/>
            <person name="Handa Y."/>
            <person name="Herr J.R."/>
            <person name="Hijri M."/>
            <person name="Koul R."/>
            <person name="Kawaguchi M."/>
            <person name="Krajinski F."/>
            <person name="Lammers P.J."/>
            <person name="Masclaux F.G."/>
            <person name="Murat C."/>
            <person name="Morin E."/>
            <person name="Ndikumana S."/>
            <person name="Pagni M."/>
            <person name="Petitpierre D."/>
            <person name="Requena N."/>
            <person name="Rosikiewicz P."/>
            <person name="Riley R."/>
            <person name="Saito K."/>
            <person name="San Clemente H."/>
            <person name="Shapiro H."/>
            <person name="van Tuinen D."/>
            <person name="Becard G."/>
            <person name="Bonfante P."/>
            <person name="Paszkowski U."/>
            <person name="Shachar-Hill Y.Y."/>
            <person name="Tuskan G.A."/>
            <person name="Young P.W."/>
            <person name="Sanders I.R."/>
            <person name="Henrissat B."/>
            <person name="Rensing S.A."/>
            <person name="Grigoriev I.V."/>
            <person name="Corradi N."/>
            <person name="Roux C."/>
            <person name="Martin F."/>
        </authorList>
    </citation>
    <scope>NUCLEOTIDE SEQUENCE [LARGE SCALE GENOMIC DNA]</scope>
    <source>
        <strain evidence="2 3">DAOM 197198</strain>
    </source>
</reference>
<keyword evidence="1" id="KW-0812">Transmembrane</keyword>
<feature type="transmembrane region" description="Helical" evidence="1">
    <location>
        <begin position="64"/>
        <end position="82"/>
    </location>
</feature>